<dbReference type="Pfam" id="PF01040">
    <property type="entry name" value="UbiA"/>
    <property type="match status" value="1"/>
</dbReference>
<dbReference type="InterPro" id="IPR026046">
    <property type="entry name" value="UBIAD1"/>
</dbReference>
<keyword evidence="4" id="KW-0808">Transferase</keyword>
<name>A0ABT6NGW0_9FIRM</name>
<feature type="transmembrane region" description="Helical" evidence="8">
    <location>
        <begin position="41"/>
        <end position="61"/>
    </location>
</feature>
<feature type="transmembrane region" description="Helical" evidence="8">
    <location>
        <begin position="145"/>
        <end position="164"/>
    </location>
</feature>
<keyword evidence="3" id="KW-0474">Menaquinone biosynthesis</keyword>
<comment type="subcellular location">
    <subcellularLocation>
        <location evidence="1">Membrane</location>
        <topology evidence="1">Multi-pass membrane protein</topology>
    </subcellularLocation>
</comment>
<feature type="transmembrane region" description="Helical" evidence="8">
    <location>
        <begin position="89"/>
        <end position="108"/>
    </location>
</feature>
<evidence type="ECO:0000256" key="5">
    <source>
        <dbReference type="ARBA" id="ARBA00022692"/>
    </source>
</evidence>
<proteinExistence type="predicted"/>
<evidence type="ECO:0000256" key="3">
    <source>
        <dbReference type="ARBA" id="ARBA00022428"/>
    </source>
</evidence>
<dbReference type="CDD" id="cd13962">
    <property type="entry name" value="PT_UbiA_UBIAD1"/>
    <property type="match status" value="1"/>
</dbReference>
<feature type="transmembrane region" description="Helical" evidence="8">
    <location>
        <begin position="15"/>
        <end position="35"/>
    </location>
</feature>
<dbReference type="Proteomes" id="UP001158045">
    <property type="component" value="Unassembled WGS sequence"/>
</dbReference>
<keyword evidence="5 8" id="KW-0812">Transmembrane</keyword>
<feature type="transmembrane region" description="Helical" evidence="8">
    <location>
        <begin position="114"/>
        <end position="133"/>
    </location>
</feature>
<evidence type="ECO:0000313" key="9">
    <source>
        <dbReference type="EMBL" id="MDH8679671.1"/>
    </source>
</evidence>
<evidence type="ECO:0000256" key="8">
    <source>
        <dbReference type="SAM" id="Phobius"/>
    </source>
</evidence>
<reference evidence="9 10" key="1">
    <citation type="submission" date="2023-04" db="EMBL/GenBank/DDBJ databases">
        <title>Fusibacter bizertensis strain WBS, isolated from littoral bottom sediments of the Arctic seas - biochemical and genomic analysis.</title>
        <authorList>
            <person name="Brioukhanov A.L."/>
        </authorList>
    </citation>
    <scope>NUCLEOTIDE SEQUENCE [LARGE SCALE GENOMIC DNA]</scope>
    <source>
        <strain evidence="9 10">WBS</strain>
    </source>
</reference>
<dbReference type="PANTHER" id="PTHR13929:SF0">
    <property type="entry name" value="UBIA PRENYLTRANSFERASE DOMAIN-CONTAINING PROTEIN 1"/>
    <property type="match status" value="1"/>
</dbReference>
<sequence length="316" mass="35693">MIRIFFNLVELRTKVASLLPFLIGTTIAYYTLGSISFERFFLMMFSLLCIDMATTGLNHYYDYKRALLKKGYHYEKHNPISSGELAPHVALRILIALILLGIFLGLGLVLYTDLVVLALGSLSFAVGISYSAGPLPLSRTILGELFSGFFMGVLIPFIAFYIQVPARLLGTVNYEQGSLLMQIHLDVVASLLFVSFSLMLFIGNIMLANNICDMEEDFENKRYTLPLSIGRKNSIILFKINIVMAYLSLFVALITGNLPWFVFISFISMPIVYKNTRKFTLNPVKAITFKYAVKNFLVFSSVLFTNLLMVAFMKFK</sequence>
<evidence type="ECO:0000256" key="2">
    <source>
        <dbReference type="ARBA" id="ARBA00004863"/>
    </source>
</evidence>
<evidence type="ECO:0000313" key="10">
    <source>
        <dbReference type="Proteomes" id="UP001158045"/>
    </source>
</evidence>
<keyword evidence="10" id="KW-1185">Reference proteome</keyword>
<gene>
    <name evidence="9" type="ORF">QE109_16050</name>
</gene>
<comment type="caution">
    <text evidence="9">The sequence shown here is derived from an EMBL/GenBank/DDBJ whole genome shotgun (WGS) entry which is preliminary data.</text>
</comment>
<comment type="pathway">
    <text evidence="2">Quinol/quinone metabolism; menaquinone biosynthesis.</text>
</comment>
<accession>A0ABT6NGW0</accession>
<dbReference type="PIRSF" id="PIRSF005355">
    <property type="entry name" value="UBIAD1"/>
    <property type="match status" value="1"/>
</dbReference>
<dbReference type="InterPro" id="IPR000537">
    <property type="entry name" value="UbiA_prenyltransferase"/>
</dbReference>
<feature type="transmembrane region" description="Helical" evidence="8">
    <location>
        <begin position="296"/>
        <end position="315"/>
    </location>
</feature>
<keyword evidence="6 8" id="KW-1133">Transmembrane helix</keyword>
<keyword evidence="7 8" id="KW-0472">Membrane</keyword>
<dbReference type="EMBL" id="JARYZI010000015">
    <property type="protein sequence ID" value="MDH8679671.1"/>
    <property type="molecule type" value="Genomic_DNA"/>
</dbReference>
<evidence type="ECO:0000256" key="7">
    <source>
        <dbReference type="ARBA" id="ARBA00023136"/>
    </source>
</evidence>
<feature type="transmembrane region" description="Helical" evidence="8">
    <location>
        <begin position="233"/>
        <end position="254"/>
    </location>
</feature>
<dbReference type="PANTHER" id="PTHR13929">
    <property type="entry name" value="1,4-DIHYDROXY-2-NAPHTHOATE OCTAPRENYLTRANSFERASE"/>
    <property type="match status" value="1"/>
</dbReference>
<evidence type="ECO:0000256" key="6">
    <source>
        <dbReference type="ARBA" id="ARBA00022989"/>
    </source>
</evidence>
<feature type="transmembrane region" description="Helical" evidence="8">
    <location>
        <begin position="187"/>
        <end position="212"/>
    </location>
</feature>
<organism evidence="9 10">
    <name type="scientific">Fusibacter bizertensis</name>
    <dbReference type="NCBI Taxonomy" id="1488331"/>
    <lineage>
        <taxon>Bacteria</taxon>
        <taxon>Bacillati</taxon>
        <taxon>Bacillota</taxon>
        <taxon>Clostridia</taxon>
        <taxon>Eubacteriales</taxon>
        <taxon>Eubacteriales Family XII. Incertae Sedis</taxon>
        <taxon>Fusibacter</taxon>
    </lineage>
</organism>
<dbReference type="RefSeq" id="WP_281095567.1">
    <property type="nucleotide sequence ID" value="NZ_JARYZI010000015.1"/>
</dbReference>
<dbReference type="InterPro" id="IPR044878">
    <property type="entry name" value="UbiA_sf"/>
</dbReference>
<evidence type="ECO:0000256" key="1">
    <source>
        <dbReference type="ARBA" id="ARBA00004141"/>
    </source>
</evidence>
<evidence type="ECO:0000256" key="4">
    <source>
        <dbReference type="ARBA" id="ARBA00022679"/>
    </source>
</evidence>
<protein>
    <submittedName>
        <fullName evidence="9">UbiA family prenyltransferase</fullName>
    </submittedName>
</protein>
<dbReference type="Gene3D" id="1.10.357.140">
    <property type="entry name" value="UbiA prenyltransferase"/>
    <property type="match status" value="1"/>
</dbReference>